<dbReference type="EMBL" id="BN001301">
    <property type="protein sequence ID" value="CBF71273.1"/>
    <property type="molecule type" value="Genomic_DNA"/>
</dbReference>
<feature type="compositionally biased region" description="Polar residues" evidence="1">
    <location>
        <begin position="1"/>
        <end position="15"/>
    </location>
</feature>
<reference evidence="3" key="1">
    <citation type="journal article" date="2005" name="Nature">
        <title>Sequencing of Aspergillus nidulans and comparative analysis with A. fumigatus and A. oryzae.</title>
        <authorList>
            <person name="Galagan J.E."/>
            <person name="Calvo S.E."/>
            <person name="Cuomo C."/>
            <person name="Ma L.J."/>
            <person name="Wortman J.R."/>
            <person name="Batzoglou S."/>
            <person name="Lee S.I."/>
            <person name="Basturkmen M."/>
            <person name="Spevak C.C."/>
            <person name="Clutterbuck J."/>
            <person name="Kapitonov V."/>
            <person name="Jurka J."/>
            <person name="Scazzocchio C."/>
            <person name="Farman M."/>
            <person name="Butler J."/>
            <person name="Purcell S."/>
            <person name="Harris S."/>
            <person name="Braus G.H."/>
            <person name="Draht O."/>
            <person name="Busch S."/>
            <person name="D'Enfert C."/>
            <person name="Bouchier C."/>
            <person name="Goldman G.H."/>
            <person name="Bell-Pedersen D."/>
            <person name="Griffiths-Jones S."/>
            <person name="Doonan J.H."/>
            <person name="Yu J."/>
            <person name="Vienken K."/>
            <person name="Pain A."/>
            <person name="Freitag M."/>
            <person name="Selker E.U."/>
            <person name="Archer D.B."/>
            <person name="Penalva M.A."/>
            <person name="Oakley B.R."/>
            <person name="Momany M."/>
            <person name="Tanaka T."/>
            <person name="Kumagai T."/>
            <person name="Asai K."/>
            <person name="Machida M."/>
            <person name="Nierman W.C."/>
            <person name="Denning D.W."/>
            <person name="Caddick M."/>
            <person name="Hynes M."/>
            <person name="Paoletti M."/>
            <person name="Fischer R."/>
            <person name="Miller B."/>
            <person name="Dyer P."/>
            <person name="Sachs M.S."/>
            <person name="Osmani S.A."/>
            <person name="Birren B.W."/>
        </authorList>
    </citation>
    <scope>NUCLEOTIDE SEQUENCE [LARGE SCALE GENOMIC DNA]</scope>
    <source>
        <strain evidence="3">FGSC A4 / ATCC 38163 / CBS 112.46 / NRRL 194 / M139</strain>
    </source>
</reference>
<evidence type="ECO:0000313" key="2">
    <source>
        <dbReference type="EMBL" id="CBF71273.1"/>
    </source>
</evidence>
<name>C8V1N5_EMENI</name>
<gene>
    <name evidence="2" type="ORF">ANIA_10852</name>
</gene>
<accession>C8V1N5</accession>
<evidence type="ECO:0000256" key="1">
    <source>
        <dbReference type="SAM" id="MobiDB-lite"/>
    </source>
</evidence>
<evidence type="ECO:0000313" key="3">
    <source>
        <dbReference type="Proteomes" id="UP000000560"/>
    </source>
</evidence>
<dbReference type="InParanoid" id="C8V1N5"/>
<dbReference type="KEGG" id="ani:ANIA_10852"/>
<protein>
    <submittedName>
        <fullName evidence="2">Uncharacterized protein</fullName>
    </submittedName>
</protein>
<feature type="region of interest" description="Disordered" evidence="1">
    <location>
        <begin position="84"/>
        <end position="106"/>
    </location>
</feature>
<dbReference type="GeneID" id="74896641"/>
<organism evidence="2 3">
    <name type="scientific">Emericella nidulans (strain FGSC A4 / ATCC 38163 / CBS 112.46 / NRRL 194 / M139)</name>
    <name type="common">Aspergillus nidulans</name>
    <dbReference type="NCBI Taxonomy" id="227321"/>
    <lineage>
        <taxon>Eukaryota</taxon>
        <taxon>Fungi</taxon>
        <taxon>Dikarya</taxon>
        <taxon>Ascomycota</taxon>
        <taxon>Pezizomycotina</taxon>
        <taxon>Eurotiomycetes</taxon>
        <taxon>Eurotiomycetidae</taxon>
        <taxon>Eurotiales</taxon>
        <taxon>Aspergillaceae</taxon>
        <taxon>Aspergillus</taxon>
        <taxon>Aspergillus subgen. Nidulantes</taxon>
    </lineage>
</organism>
<dbReference type="Proteomes" id="UP000000560">
    <property type="component" value="Chromosome I"/>
</dbReference>
<reference evidence="3" key="2">
    <citation type="journal article" date="2009" name="Fungal Genet. Biol.">
        <title>The 2008 update of the Aspergillus nidulans genome annotation: a community effort.</title>
        <authorList>
            <person name="Wortman J.R."/>
            <person name="Gilsenan J.M."/>
            <person name="Joardar V."/>
            <person name="Deegan J."/>
            <person name="Clutterbuck J."/>
            <person name="Andersen M.R."/>
            <person name="Archer D."/>
            <person name="Bencina M."/>
            <person name="Braus G."/>
            <person name="Coutinho P."/>
            <person name="von Dohren H."/>
            <person name="Doonan J."/>
            <person name="Driessen A.J."/>
            <person name="Durek P."/>
            <person name="Espeso E."/>
            <person name="Fekete E."/>
            <person name="Flipphi M."/>
            <person name="Estrada C.G."/>
            <person name="Geysens S."/>
            <person name="Goldman G."/>
            <person name="de Groot P.W."/>
            <person name="Hansen K."/>
            <person name="Harris S.D."/>
            <person name="Heinekamp T."/>
            <person name="Helmstaedt K."/>
            <person name="Henrissat B."/>
            <person name="Hofmann G."/>
            <person name="Homan T."/>
            <person name="Horio T."/>
            <person name="Horiuchi H."/>
            <person name="James S."/>
            <person name="Jones M."/>
            <person name="Karaffa L."/>
            <person name="Karanyi Z."/>
            <person name="Kato M."/>
            <person name="Keller N."/>
            <person name="Kelly D.E."/>
            <person name="Kiel J.A."/>
            <person name="Kim J.M."/>
            <person name="van der Klei I.J."/>
            <person name="Klis F.M."/>
            <person name="Kovalchuk A."/>
            <person name="Krasevec N."/>
            <person name="Kubicek C.P."/>
            <person name="Liu B."/>
            <person name="Maccabe A."/>
            <person name="Meyer V."/>
            <person name="Mirabito P."/>
            <person name="Miskei M."/>
            <person name="Mos M."/>
            <person name="Mullins J."/>
            <person name="Nelson D.R."/>
            <person name="Nielsen J."/>
            <person name="Oakley B.R."/>
            <person name="Osmani S.A."/>
            <person name="Pakula T."/>
            <person name="Paszewski A."/>
            <person name="Paulsen I."/>
            <person name="Pilsyk S."/>
            <person name="Pocsi I."/>
            <person name="Punt P.J."/>
            <person name="Ram A.F."/>
            <person name="Ren Q."/>
            <person name="Robellet X."/>
            <person name="Robson G."/>
            <person name="Seiboth B."/>
            <person name="van Solingen P."/>
            <person name="Specht T."/>
            <person name="Sun J."/>
            <person name="Taheri-Talesh N."/>
            <person name="Takeshita N."/>
            <person name="Ussery D."/>
            <person name="vanKuyk P.A."/>
            <person name="Visser H."/>
            <person name="van de Vondervoort P.J."/>
            <person name="de Vries R.P."/>
            <person name="Walton J."/>
            <person name="Xiang X."/>
            <person name="Xiong Y."/>
            <person name="Zeng A.P."/>
            <person name="Brandt B.W."/>
            <person name="Cornell M.J."/>
            <person name="van den Hondel C.A."/>
            <person name="Visser J."/>
            <person name="Oliver S.G."/>
            <person name="Turner G."/>
        </authorList>
    </citation>
    <scope>GENOME REANNOTATION</scope>
    <source>
        <strain evidence="3">FGSC A4 / ATCC 38163 / CBS 112.46 / NRRL 194 / M139</strain>
    </source>
</reference>
<dbReference type="HOGENOM" id="CLU_2223258_0_0_1"/>
<keyword evidence="3" id="KW-1185">Reference proteome</keyword>
<dbReference type="AlphaFoldDB" id="C8V1N5"/>
<dbReference type="RefSeq" id="XP_050467148.1">
    <property type="nucleotide sequence ID" value="XM_050610979.1"/>
</dbReference>
<proteinExistence type="predicted"/>
<feature type="region of interest" description="Disordered" evidence="1">
    <location>
        <begin position="1"/>
        <end position="51"/>
    </location>
</feature>
<sequence length="106" mass="11454">MKGTFSSFSRGQSILSEPPPLRLSTLELSASRASPCAPPAMRPPRHRRLSSASETSCCSLLGVSARPHPRSASASCSCRRPLHLQWSPRHRSPPPTARSPTRSAEP</sequence>